<dbReference type="NCBIfam" id="TIGR01352">
    <property type="entry name" value="tonB_Cterm"/>
    <property type="match status" value="1"/>
</dbReference>
<dbReference type="InterPro" id="IPR006260">
    <property type="entry name" value="TonB/TolA_C"/>
</dbReference>
<dbReference type="PRINTS" id="PR01374">
    <property type="entry name" value="TONBPROTEIN"/>
</dbReference>
<evidence type="ECO:0000256" key="1">
    <source>
        <dbReference type="ARBA" id="ARBA00004383"/>
    </source>
</evidence>
<dbReference type="Gene3D" id="3.30.1150.10">
    <property type="match status" value="1"/>
</dbReference>
<dbReference type="RefSeq" id="WP_284202801.1">
    <property type="nucleotide sequence ID" value="NZ_BSPQ01000001.1"/>
</dbReference>
<evidence type="ECO:0000256" key="2">
    <source>
        <dbReference type="ARBA" id="ARBA00006555"/>
    </source>
</evidence>
<gene>
    <name evidence="13" type="ORF">GCM10007916_07560</name>
</gene>
<feature type="compositionally biased region" description="Low complexity" evidence="11">
    <location>
        <begin position="168"/>
        <end position="192"/>
    </location>
</feature>
<dbReference type="PANTHER" id="PTHR33446:SF2">
    <property type="entry name" value="PROTEIN TONB"/>
    <property type="match status" value="1"/>
</dbReference>
<keyword evidence="10" id="KW-0735">Signal-anchor</keyword>
<comment type="caution">
    <text evidence="13">The sequence shown here is derived from an EMBL/GenBank/DDBJ whole genome shotgun (WGS) entry which is preliminary data.</text>
</comment>
<feature type="domain" description="TonB C-terminal" evidence="12">
    <location>
        <begin position="229"/>
        <end position="317"/>
    </location>
</feature>
<dbReference type="PROSITE" id="PS52015">
    <property type="entry name" value="TONB_CTD"/>
    <property type="match status" value="1"/>
</dbReference>
<dbReference type="SUPFAM" id="SSF74653">
    <property type="entry name" value="TolA/TonB C-terminal domain"/>
    <property type="match status" value="1"/>
</dbReference>
<evidence type="ECO:0000256" key="9">
    <source>
        <dbReference type="ARBA" id="ARBA00023136"/>
    </source>
</evidence>
<dbReference type="EMBL" id="BSPQ01000001">
    <property type="protein sequence ID" value="GLS89689.1"/>
    <property type="molecule type" value="Genomic_DNA"/>
</dbReference>
<organism evidence="13 14">
    <name type="scientific">Psychromonas marina</name>
    <dbReference type="NCBI Taxonomy" id="88364"/>
    <lineage>
        <taxon>Bacteria</taxon>
        <taxon>Pseudomonadati</taxon>
        <taxon>Pseudomonadota</taxon>
        <taxon>Gammaproteobacteria</taxon>
        <taxon>Alteromonadales</taxon>
        <taxon>Psychromonadaceae</taxon>
        <taxon>Psychromonas</taxon>
    </lineage>
</organism>
<evidence type="ECO:0000256" key="10">
    <source>
        <dbReference type="RuleBase" id="RU362123"/>
    </source>
</evidence>
<comment type="function">
    <text evidence="10">Interacts with outer membrane receptor proteins that carry out high-affinity binding and energy dependent uptake into the periplasmic space of specific substrates. It could act to transduce energy from the cytoplasmic membrane to specific energy-requiring processes in the outer membrane, resulting in the release into the periplasm of ligands bound by these outer membrane proteins.</text>
</comment>
<reference evidence="14" key="1">
    <citation type="journal article" date="2019" name="Int. J. Syst. Evol. Microbiol.">
        <title>The Global Catalogue of Microorganisms (GCM) 10K type strain sequencing project: providing services to taxonomists for standard genome sequencing and annotation.</title>
        <authorList>
            <consortium name="The Broad Institute Genomics Platform"/>
            <consortium name="The Broad Institute Genome Sequencing Center for Infectious Disease"/>
            <person name="Wu L."/>
            <person name="Ma J."/>
        </authorList>
    </citation>
    <scope>NUCLEOTIDE SEQUENCE [LARGE SCALE GENOMIC DNA]</scope>
    <source>
        <strain evidence="14">NBRC 103166</strain>
    </source>
</reference>
<evidence type="ECO:0000313" key="13">
    <source>
        <dbReference type="EMBL" id="GLS89689.1"/>
    </source>
</evidence>
<keyword evidence="14" id="KW-1185">Reference proteome</keyword>
<evidence type="ECO:0000256" key="4">
    <source>
        <dbReference type="ARBA" id="ARBA00022475"/>
    </source>
</evidence>
<feature type="region of interest" description="Disordered" evidence="11">
    <location>
        <begin position="149"/>
        <end position="209"/>
    </location>
</feature>
<comment type="subcellular location">
    <subcellularLocation>
        <location evidence="1 10">Cell inner membrane</location>
        <topology evidence="1 10">Single-pass membrane protein</topology>
        <orientation evidence="1 10">Periplasmic side</orientation>
    </subcellularLocation>
</comment>
<evidence type="ECO:0000256" key="8">
    <source>
        <dbReference type="ARBA" id="ARBA00022989"/>
    </source>
</evidence>
<keyword evidence="4 10" id="KW-1003">Cell membrane</keyword>
<evidence type="ECO:0000313" key="14">
    <source>
        <dbReference type="Proteomes" id="UP001157353"/>
    </source>
</evidence>
<dbReference type="InterPro" id="IPR051045">
    <property type="entry name" value="TonB-dependent_transducer"/>
</dbReference>
<evidence type="ECO:0000259" key="12">
    <source>
        <dbReference type="PROSITE" id="PS52015"/>
    </source>
</evidence>
<keyword evidence="3 10" id="KW-0813">Transport</keyword>
<keyword evidence="8 10" id="KW-1133">Transmembrane helix</keyword>
<name>A0ABQ6DX05_9GAMM</name>
<keyword evidence="5 10" id="KW-0997">Cell inner membrane</keyword>
<proteinExistence type="inferred from homology"/>
<protein>
    <recommendedName>
        <fullName evidence="10">Protein TonB</fullName>
    </recommendedName>
</protein>
<dbReference type="Proteomes" id="UP001157353">
    <property type="component" value="Unassembled WGS sequence"/>
</dbReference>
<evidence type="ECO:0000256" key="3">
    <source>
        <dbReference type="ARBA" id="ARBA00022448"/>
    </source>
</evidence>
<keyword evidence="6 10" id="KW-0812">Transmembrane</keyword>
<dbReference type="InterPro" id="IPR037682">
    <property type="entry name" value="TonB_C"/>
</dbReference>
<keyword evidence="9 10" id="KW-0472">Membrane</keyword>
<dbReference type="PANTHER" id="PTHR33446">
    <property type="entry name" value="PROTEIN TONB-RELATED"/>
    <property type="match status" value="1"/>
</dbReference>
<dbReference type="Pfam" id="PF03544">
    <property type="entry name" value="TonB_C"/>
    <property type="match status" value="1"/>
</dbReference>
<accession>A0ABQ6DX05</accession>
<keyword evidence="7 10" id="KW-0653">Protein transport</keyword>
<comment type="similarity">
    <text evidence="2 10">Belongs to the TonB family.</text>
</comment>
<evidence type="ECO:0000256" key="6">
    <source>
        <dbReference type="ARBA" id="ARBA00022692"/>
    </source>
</evidence>
<sequence>MMRYLPFIIISLILYTLFFYYNQEPELLSVKEDLSAQTIKQKVIPLDLTIAAELEQQAVLEKQQLASMPTIASVAKEVPVIPKVITAISSTAAPTIEKSSITSTEKSLPVVESPKKNSEKTKHFQASIKSTAASDVALIKGEFFERDFHLDLPPPPTKKKTTAVKSSAIQKPATAKKTQAKNTPVSSVSQQKSKAKTKQVANVETGTESEKQKRVFKKQIKAQQPSALPGLQVAIAVSGNKPTYPQAAKASNLQGTVSAKFIVNMQGKTKNMQIVNSSGHKILDDALLEFIAKERFMPALKGIEKVTSEQQFTFKYQ</sequence>
<feature type="transmembrane region" description="Helical" evidence="10">
    <location>
        <begin position="5"/>
        <end position="21"/>
    </location>
</feature>
<evidence type="ECO:0000256" key="7">
    <source>
        <dbReference type="ARBA" id="ARBA00022927"/>
    </source>
</evidence>
<evidence type="ECO:0000256" key="11">
    <source>
        <dbReference type="SAM" id="MobiDB-lite"/>
    </source>
</evidence>
<evidence type="ECO:0000256" key="5">
    <source>
        <dbReference type="ARBA" id="ARBA00022519"/>
    </source>
</evidence>
<dbReference type="InterPro" id="IPR003538">
    <property type="entry name" value="TonB"/>
</dbReference>